<reference evidence="2" key="1">
    <citation type="submission" date="2020-11" db="EMBL/GenBank/DDBJ databases">
        <title>Kefir isolates.</title>
        <authorList>
            <person name="Marcisauskas S."/>
            <person name="Kim Y."/>
            <person name="Blasche S."/>
        </authorList>
    </citation>
    <scope>NUCLEOTIDE SEQUENCE</scope>
    <source>
        <strain evidence="2">Olga-1</strain>
    </source>
</reference>
<dbReference type="InterPro" id="IPR007149">
    <property type="entry name" value="Leo1"/>
</dbReference>
<accession>A0A9P6WN41</accession>
<feature type="compositionally biased region" description="Basic and acidic residues" evidence="1">
    <location>
        <begin position="301"/>
        <end position="319"/>
    </location>
</feature>
<evidence type="ECO:0000313" key="2">
    <source>
        <dbReference type="EMBL" id="KAG0690180.1"/>
    </source>
</evidence>
<evidence type="ECO:0000256" key="1">
    <source>
        <dbReference type="SAM" id="MobiDB-lite"/>
    </source>
</evidence>
<feature type="compositionally biased region" description="Acidic residues" evidence="1">
    <location>
        <begin position="61"/>
        <end position="86"/>
    </location>
</feature>
<keyword evidence="3" id="KW-1185">Reference proteome</keyword>
<evidence type="ECO:0008006" key="4">
    <source>
        <dbReference type="Google" id="ProtNLM"/>
    </source>
</evidence>
<dbReference type="Proteomes" id="UP000697127">
    <property type="component" value="Unassembled WGS sequence"/>
</dbReference>
<evidence type="ECO:0000313" key="3">
    <source>
        <dbReference type="Proteomes" id="UP000697127"/>
    </source>
</evidence>
<proteinExistence type="predicted"/>
<dbReference type="GO" id="GO:0016593">
    <property type="term" value="C:Cdc73/Paf1 complex"/>
    <property type="evidence" value="ECO:0007669"/>
    <property type="project" value="InterPro"/>
</dbReference>
<feature type="compositionally biased region" description="Basic and acidic residues" evidence="1">
    <location>
        <begin position="363"/>
        <end position="384"/>
    </location>
</feature>
<dbReference type="PANTHER" id="PTHR23146:SF0">
    <property type="entry name" value="RNA POLYMERASE-ASSOCIATED PROTEIN LEO1"/>
    <property type="match status" value="1"/>
</dbReference>
<dbReference type="OrthoDB" id="20844at2759"/>
<dbReference type="GO" id="GO:1990269">
    <property type="term" value="F:RNA polymerase II C-terminal domain phosphoserine binding"/>
    <property type="evidence" value="ECO:0007669"/>
    <property type="project" value="TreeGrafter"/>
</dbReference>
<feature type="region of interest" description="Disordered" evidence="1">
    <location>
        <begin position="1"/>
        <end position="86"/>
    </location>
</feature>
<sequence length="416" mass="47611">MESAVTDKIVAESDSVLENEVEVGDAGEEEMGDLFGDDDDDDDDEVENDEEVNNKKISGVDVDDGSENEANSDDDEDEEVEAEEEEIQAADLTLERHPRSHQPKDNHAYNFPLPRFLFVDPTPFTSNVFEEQLKDFISELNTEESFKSSIQFKKLQLNNTIRWRYAKTKSNELFKQSNANIIEWEDGSMSLKLGNEYFDIKTKKNDDNILAFKTPGENLLMSVMDMDKSIQILPPSMNSKAHQILASTLTKNMKMKKSKRINTIVTHEDPELKAREVERAQKEIEKARKRQLMKLQVQEEQSERRSNSSQSRFRESHEGYDDDIDIGDEYDDEDDGDDYGSGKNGFVVDDEDEVSEIDDDELDKAAERLKKVKRDGAAKYRNRDDGDDGEEEEDGDDDDGAVVKKKRKIIVDEDED</sequence>
<name>A0A9P6WN41_9ASCO</name>
<dbReference type="GO" id="GO:0032968">
    <property type="term" value="P:positive regulation of transcription elongation by RNA polymerase II"/>
    <property type="evidence" value="ECO:0007669"/>
    <property type="project" value="TreeGrafter"/>
</dbReference>
<feature type="compositionally biased region" description="Acidic residues" evidence="1">
    <location>
        <begin position="15"/>
        <end position="51"/>
    </location>
</feature>
<dbReference type="AlphaFoldDB" id="A0A9P6WN41"/>
<protein>
    <recommendedName>
        <fullName evidence="4">Leo1-like protein</fullName>
    </recommendedName>
</protein>
<dbReference type="GO" id="GO:0006368">
    <property type="term" value="P:transcription elongation by RNA polymerase II"/>
    <property type="evidence" value="ECO:0007669"/>
    <property type="project" value="InterPro"/>
</dbReference>
<dbReference type="Pfam" id="PF04004">
    <property type="entry name" value="Leo1"/>
    <property type="match status" value="1"/>
</dbReference>
<dbReference type="EMBL" id="PUHW01000042">
    <property type="protein sequence ID" value="KAG0690180.1"/>
    <property type="molecule type" value="Genomic_DNA"/>
</dbReference>
<feature type="compositionally biased region" description="Acidic residues" evidence="1">
    <location>
        <begin position="320"/>
        <end position="338"/>
    </location>
</feature>
<feature type="region of interest" description="Disordered" evidence="1">
    <location>
        <begin position="295"/>
        <end position="416"/>
    </location>
</feature>
<dbReference type="PANTHER" id="PTHR23146">
    <property type="entry name" value="LEO1 PROTEIN"/>
    <property type="match status" value="1"/>
</dbReference>
<organism evidence="2 3">
    <name type="scientific">Pichia californica</name>
    <dbReference type="NCBI Taxonomy" id="460514"/>
    <lineage>
        <taxon>Eukaryota</taxon>
        <taxon>Fungi</taxon>
        <taxon>Dikarya</taxon>
        <taxon>Ascomycota</taxon>
        <taxon>Saccharomycotina</taxon>
        <taxon>Pichiomycetes</taxon>
        <taxon>Pichiales</taxon>
        <taxon>Pichiaceae</taxon>
        <taxon>Pichia</taxon>
    </lineage>
</organism>
<gene>
    <name evidence="2" type="ORF">C6P40_003648</name>
</gene>
<feature type="compositionally biased region" description="Acidic residues" evidence="1">
    <location>
        <begin position="385"/>
        <end position="400"/>
    </location>
</feature>
<comment type="caution">
    <text evidence="2">The sequence shown here is derived from an EMBL/GenBank/DDBJ whole genome shotgun (WGS) entry which is preliminary data.</text>
</comment>
<feature type="compositionally biased region" description="Acidic residues" evidence="1">
    <location>
        <begin position="348"/>
        <end position="362"/>
    </location>
</feature>